<feature type="binding site" evidence="10">
    <location>
        <position position="43"/>
    </location>
    <ligand>
        <name>[4Fe-4S] cluster</name>
        <dbReference type="ChEBI" id="CHEBI:49883"/>
        <label>1</label>
        <note>ligand shared between dimeric partners</note>
    </ligand>
</feature>
<evidence type="ECO:0000256" key="2">
    <source>
        <dbReference type="ARBA" id="ARBA00022485"/>
    </source>
</evidence>
<evidence type="ECO:0000256" key="7">
    <source>
        <dbReference type="ARBA" id="ARBA00023014"/>
    </source>
</evidence>
<dbReference type="KEGG" id="dcb:C3Y92_11905"/>
<feature type="binding site" evidence="10">
    <location>
        <position position="60"/>
    </location>
    <ligand>
        <name>[4Fe-4S] cluster</name>
        <dbReference type="ChEBI" id="CHEBI:49883"/>
        <label>2</label>
    </ligand>
</feature>
<keyword evidence="5 9" id="KW-0560">Oxidoreductase</keyword>
<dbReference type="NCBIfam" id="TIGR01702">
    <property type="entry name" value="CO_DH_cata"/>
    <property type="match status" value="1"/>
</dbReference>
<dbReference type="InterPro" id="IPR010047">
    <property type="entry name" value="CODH"/>
</dbReference>
<keyword evidence="3 10" id="KW-0533">Nickel</keyword>
<dbReference type="GO" id="GO:0051539">
    <property type="term" value="F:4 iron, 4 sulfur cluster binding"/>
    <property type="evidence" value="ECO:0007669"/>
    <property type="project" value="UniProtKB-UniRule"/>
</dbReference>
<reference evidence="11 12" key="1">
    <citation type="submission" date="2018-02" db="EMBL/GenBank/DDBJ databases">
        <title>Genome sequence of Desulfovibrio carbinolicus DSM 3852.</title>
        <authorList>
            <person name="Wilbanks E."/>
            <person name="Skennerton C.T."/>
            <person name="Orphan V.J."/>
        </authorList>
    </citation>
    <scope>NUCLEOTIDE SEQUENCE [LARGE SCALE GENOMIC DNA]</scope>
    <source>
        <strain evidence="11 12">DSM 3852</strain>
    </source>
</reference>
<dbReference type="GO" id="GO:0006091">
    <property type="term" value="P:generation of precursor metabolites and energy"/>
    <property type="evidence" value="ECO:0007669"/>
    <property type="project" value="InterPro"/>
</dbReference>
<feature type="binding site" evidence="10">
    <location>
        <position position="339"/>
    </location>
    <ligand>
        <name>[Ni-4Fe-4S] cluster</name>
        <dbReference type="ChEBI" id="CHEBI:47739"/>
    </ligand>
</feature>
<evidence type="ECO:0000313" key="12">
    <source>
        <dbReference type="Proteomes" id="UP000293296"/>
    </source>
</evidence>
<evidence type="ECO:0000256" key="1">
    <source>
        <dbReference type="ARBA" id="ARBA00001966"/>
    </source>
</evidence>
<feature type="binding site" evidence="10">
    <location>
        <position position="74"/>
    </location>
    <ligand>
        <name>[4Fe-4S] cluster</name>
        <dbReference type="ChEBI" id="CHEBI:49883"/>
        <label>2</label>
    </ligand>
</feature>
<evidence type="ECO:0000256" key="5">
    <source>
        <dbReference type="ARBA" id="ARBA00023002"/>
    </source>
</evidence>
<evidence type="ECO:0000256" key="9">
    <source>
        <dbReference type="PIRNR" id="PIRNR005023"/>
    </source>
</evidence>
<dbReference type="PANTHER" id="PTHR30109:SF4">
    <property type="entry name" value="CARBON MONOXIDE DEHYDROGENASE"/>
    <property type="match status" value="1"/>
</dbReference>
<dbReference type="GO" id="GO:0050418">
    <property type="term" value="F:hydroxylamine reductase activity"/>
    <property type="evidence" value="ECO:0007669"/>
    <property type="project" value="TreeGrafter"/>
</dbReference>
<sequence length="636" mass="67026">MAKDTRTIEELSPWEDARRMLVKAKDEGIATVWDRLAEQTPHCSFCDQGLTCNKCVMGPCRVNPKGPKRQLGVCGADGDLTVARNFGRFVAAGAASHSDHGRDLLEALEAVSHGTAPGYAVRDTDKLARLCAEVGIATLGLDAASQAKALAEHFFEDFGTRRHALSLLSRAPKKRRDIWDATRSTPRGIDRECVEMLHRTHMGVDCDPVSICLHAARTALADGWGGSMIGTELSDVLFGTPRPATVEANLGVLRADSVNILVHGHSPVVSEMILAAARDPEMLAKAKAAGAAGVNVAGLCCTGNEVLMRQGVPLAGNHLMTELALVTGAVEMVVADYQCVMPSLVQIASCYHTRFVSTSEKARFPGGTHLEFTLENARDKAREAVELAIEAFTRRDAGRVDIPTTPVSLRTGYSNEAVIEALGGSAEPLLAAIKIGLVRGVVGIVGCNNPKLPHDGVLTGLAKELIRQDILVVVTGCATVAMGKAGLMTTEGLEQAGVGLAEFCSRFDLPPVLHVGSCVDNSRILALCGMLADALGVDIADLPVAASAPEWYSEKAAAIGLYAVASGIMTHLGLPPNILGSELVTGLALEGLEGVFGASFVVEPDPVKAAEAISRRITAKRLALGLNDRFDGAVFS</sequence>
<dbReference type="GO" id="GO:0016151">
    <property type="term" value="F:nickel cation binding"/>
    <property type="evidence" value="ECO:0007669"/>
    <property type="project" value="InterPro"/>
</dbReference>
<dbReference type="Pfam" id="PF03063">
    <property type="entry name" value="Prismane"/>
    <property type="match status" value="1"/>
</dbReference>
<feature type="binding site" evidence="10">
    <location>
        <position position="447"/>
    </location>
    <ligand>
        <name>[Ni-4Fe-4S] cluster</name>
        <dbReference type="ChEBI" id="CHEBI:47739"/>
    </ligand>
</feature>
<dbReference type="GO" id="GO:0042542">
    <property type="term" value="P:response to hydrogen peroxide"/>
    <property type="evidence" value="ECO:0007669"/>
    <property type="project" value="TreeGrafter"/>
</dbReference>
<protein>
    <recommendedName>
        <fullName evidence="9">Carbon monoxide dehydrogenase</fullName>
        <ecNumber evidence="9">1.2.7.4</ecNumber>
    </recommendedName>
</protein>
<dbReference type="GO" id="GO:0004601">
    <property type="term" value="F:peroxidase activity"/>
    <property type="evidence" value="ECO:0007669"/>
    <property type="project" value="TreeGrafter"/>
</dbReference>
<dbReference type="AlphaFoldDB" id="A0A4P6HME2"/>
<comment type="catalytic activity">
    <reaction evidence="8 9">
        <text>CO + 2 oxidized [2Fe-2S]-[ferredoxin] + H2O = 2 reduced [2Fe-2S]-[ferredoxin] + CO2 + 2 H(+)</text>
        <dbReference type="Rhea" id="RHEA:21040"/>
        <dbReference type="Rhea" id="RHEA-COMP:10000"/>
        <dbReference type="Rhea" id="RHEA-COMP:10001"/>
        <dbReference type="ChEBI" id="CHEBI:15377"/>
        <dbReference type="ChEBI" id="CHEBI:15378"/>
        <dbReference type="ChEBI" id="CHEBI:16526"/>
        <dbReference type="ChEBI" id="CHEBI:17245"/>
        <dbReference type="ChEBI" id="CHEBI:33737"/>
        <dbReference type="ChEBI" id="CHEBI:33738"/>
        <dbReference type="EC" id="1.2.7.4"/>
    </reaction>
</comment>
<dbReference type="Gene3D" id="1.20.1270.30">
    <property type="match status" value="1"/>
</dbReference>
<evidence type="ECO:0000256" key="8">
    <source>
        <dbReference type="ARBA" id="ARBA00048733"/>
    </source>
</evidence>
<dbReference type="EMBL" id="CP026538">
    <property type="protein sequence ID" value="QAZ67886.1"/>
    <property type="molecule type" value="Genomic_DNA"/>
</dbReference>
<comment type="cofactor">
    <cofactor evidence="1">
        <name>[4Fe-4S] cluster</name>
        <dbReference type="ChEBI" id="CHEBI:49883"/>
    </cofactor>
</comment>
<dbReference type="InterPro" id="IPR011254">
    <property type="entry name" value="Prismane-like_sf"/>
</dbReference>
<dbReference type="OrthoDB" id="5478720at2"/>
<dbReference type="GO" id="GO:0043885">
    <property type="term" value="F:anaerobic carbon-monoxide dehydrogenase activity"/>
    <property type="evidence" value="ECO:0007669"/>
    <property type="project" value="UniProtKB-UniRule"/>
</dbReference>
<accession>A0A4P6HME2</accession>
<feature type="binding site" evidence="10">
    <location>
        <position position="265"/>
    </location>
    <ligand>
        <name>[Ni-4Fe-4S] cluster</name>
        <dbReference type="ChEBI" id="CHEBI:47739"/>
    </ligand>
</feature>
<feature type="binding site" evidence="10">
    <location>
        <position position="52"/>
    </location>
    <ligand>
        <name>[4Fe-4S] cluster</name>
        <dbReference type="ChEBI" id="CHEBI:49883"/>
        <label>2</label>
    </ligand>
</feature>
<evidence type="ECO:0000256" key="6">
    <source>
        <dbReference type="ARBA" id="ARBA00023004"/>
    </source>
</evidence>
<feature type="binding site" evidence="10">
    <location>
        <position position="477"/>
    </location>
    <ligand>
        <name>[Ni-4Fe-4S] cluster</name>
        <dbReference type="ChEBI" id="CHEBI:47739"/>
    </ligand>
</feature>
<feature type="binding site" evidence="10">
    <location>
        <position position="301"/>
    </location>
    <ligand>
        <name>[Ni-4Fe-4S] cluster</name>
        <dbReference type="ChEBI" id="CHEBI:47739"/>
    </ligand>
</feature>
<dbReference type="InterPro" id="IPR016101">
    <property type="entry name" value="CO_DH_a-bundle"/>
</dbReference>
<dbReference type="SUPFAM" id="SSF56821">
    <property type="entry name" value="Prismane protein-like"/>
    <property type="match status" value="1"/>
</dbReference>
<organism evidence="11 12">
    <name type="scientific">Solidesulfovibrio carbinolicus</name>
    <dbReference type="NCBI Taxonomy" id="296842"/>
    <lineage>
        <taxon>Bacteria</taxon>
        <taxon>Pseudomonadati</taxon>
        <taxon>Thermodesulfobacteriota</taxon>
        <taxon>Desulfovibrionia</taxon>
        <taxon>Desulfovibrionales</taxon>
        <taxon>Desulfovibrionaceae</taxon>
        <taxon>Solidesulfovibrio</taxon>
    </lineage>
</organism>
<proteinExistence type="predicted"/>
<keyword evidence="4 9" id="KW-0479">Metal-binding</keyword>
<keyword evidence="7 9" id="KW-0411">Iron-sulfur</keyword>
<keyword evidence="6 9" id="KW-0408">Iron</keyword>
<dbReference type="InterPro" id="IPR016099">
    <property type="entry name" value="Prismane-like_a/b-sand"/>
</dbReference>
<dbReference type="InterPro" id="IPR004137">
    <property type="entry name" value="HCP/CODH"/>
</dbReference>
<evidence type="ECO:0000256" key="10">
    <source>
        <dbReference type="PIRSR" id="PIRSR005023-1"/>
    </source>
</evidence>
<evidence type="ECO:0000256" key="3">
    <source>
        <dbReference type="ARBA" id="ARBA00022596"/>
    </source>
</evidence>
<evidence type="ECO:0000313" key="11">
    <source>
        <dbReference type="EMBL" id="QAZ67886.1"/>
    </source>
</evidence>
<dbReference type="PIRSF" id="PIRSF005023">
    <property type="entry name" value="CODH"/>
    <property type="match status" value="1"/>
</dbReference>
<dbReference type="RefSeq" id="WP_129352872.1">
    <property type="nucleotide sequence ID" value="NZ_CP026538.1"/>
</dbReference>
<keyword evidence="12" id="KW-1185">Reference proteome</keyword>
<keyword evidence="2 9" id="KW-0004">4Fe-4S</keyword>
<dbReference type="Proteomes" id="UP000293296">
    <property type="component" value="Chromosome"/>
</dbReference>
<evidence type="ECO:0000256" key="4">
    <source>
        <dbReference type="ARBA" id="ARBA00022723"/>
    </source>
</evidence>
<feature type="binding site" evidence="10">
    <location>
        <position position="518"/>
    </location>
    <ligand>
        <name>[Ni-4Fe-4S] cluster</name>
        <dbReference type="ChEBI" id="CHEBI:47739"/>
    </ligand>
</feature>
<name>A0A4P6HME2_9BACT</name>
<dbReference type="PANTHER" id="PTHR30109">
    <property type="entry name" value="HYDROXYLAMINE REDUCTASE"/>
    <property type="match status" value="1"/>
</dbReference>
<feature type="binding site" evidence="10">
    <location>
        <position position="55"/>
    </location>
    <ligand>
        <name>[4Fe-4S] cluster</name>
        <dbReference type="ChEBI" id="CHEBI:49883"/>
        <label>2</label>
    </ligand>
</feature>
<dbReference type="Gene3D" id="3.40.50.2030">
    <property type="match status" value="2"/>
</dbReference>
<gene>
    <name evidence="11" type="primary">cooS</name>
    <name evidence="11" type="ORF">C3Y92_11905</name>
</gene>
<dbReference type="EC" id="1.2.7.4" evidence="9"/>